<organism evidence="5 6">
    <name type="scientific">Stanieria cyanosphaera (strain ATCC 29371 / PCC 7437)</name>
    <dbReference type="NCBI Taxonomy" id="111780"/>
    <lineage>
        <taxon>Bacteria</taxon>
        <taxon>Bacillati</taxon>
        <taxon>Cyanobacteriota</taxon>
        <taxon>Cyanophyceae</taxon>
        <taxon>Pleurocapsales</taxon>
        <taxon>Dermocarpellaceae</taxon>
        <taxon>Stanieria</taxon>
    </lineage>
</organism>
<protein>
    <submittedName>
        <fullName evidence="5">Transcriptional regulator, Crp/Fnr family</fullName>
    </submittedName>
</protein>
<evidence type="ECO:0000313" key="5">
    <source>
        <dbReference type="EMBL" id="AFZ37296.1"/>
    </source>
</evidence>
<gene>
    <name evidence="5" type="ordered locus">Sta7437_3809</name>
</gene>
<name>K9XYU0_STAC7</name>
<dbReference type="HOGENOM" id="CLU_075053_8_0_3"/>
<evidence type="ECO:0000256" key="3">
    <source>
        <dbReference type="ARBA" id="ARBA00023163"/>
    </source>
</evidence>
<evidence type="ECO:0000259" key="4">
    <source>
        <dbReference type="PROSITE" id="PS51063"/>
    </source>
</evidence>
<sequence>MLLANQITSKLYLDLNEEKLLLQFYEKGEEIPLFDQGFWQVYRGVVQLSRINAKGEEITLGWATGNTAFGNILEHTGIDRAQALSDVYVRWLSPQDLENYPHFSRILLEQLSRRLIVAEHLLTITGLKKVEDRLWELLLLLKQEIGQTVTNGTRLTVRFTHQNLADMICATRVTVTRMLGDFQTRGLIVVDRDRHLVVKDVLKISN</sequence>
<dbReference type="Gene3D" id="1.10.10.10">
    <property type="entry name" value="Winged helix-like DNA-binding domain superfamily/Winged helix DNA-binding domain"/>
    <property type="match status" value="1"/>
</dbReference>
<accession>K9XYU0</accession>
<keyword evidence="3" id="KW-0804">Transcription</keyword>
<dbReference type="Pfam" id="PF13545">
    <property type="entry name" value="HTH_Crp_2"/>
    <property type="match status" value="1"/>
</dbReference>
<evidence type="ECO:0000256" key="1">
    <source>
        <dbReference type="ARBA" id="ARBA00023015"/>
    </source>
</evidence>
<dbReference type="AlphaFoldDB" id="K9XYU0"/>
<reference evidence="6" key="1">
    <citation type="journal article" date="2013" name="Proc. Natl. Acad. Sci. U.S.A.">
        <title>Improving the coverage of the cyanobacterial phylum using diversity-driven genome sequencing.</title>
        <authorList>
            <person name="Shih P.M."/>
            <person name="Wu D."/>
            <person name="Latifi A."/>
            <person name="Axen S.D."/>
            <person name="Fewer D.P."/>
            <person name="Talla E."/>
            <person name="Calteau A."/>
            <person name="Cai F."/>
            <person name="Tandeau de Marsac N."/>
            <person name="Rippka R."/>
            <person name="Herdman M."/>
            <person name="Sivonen K."/>
            <person name="Coursin T."/>
            <person name="Laurent T."/>
            <person name="Goodwin L."/>
            <person name="Nolan M."/>
            <person name="Davenport K.W."/>
            <person name="Han C.S."/>
            <person name="Rubin E.M."/>
            <person name="Eisen J.A."/>
            <person name="Woyke T."/>
            <person name="Gugger M."/>
            <person name="Kerfeld C.A."/>
        </authorList>
    </citation>
    <scope>NUCLEOTIDE SEQUENCE [LARGE SCALE GENOMIC DNA]</scope>
    <source>
        <strain evidence="6">ATCC 29371 / PCC 7437</strain>
    </source>
</reference>
<dbReference type="GO" id="GO:0006355">
    <property type="term" value="P:regulation of DNA-templated transcription"/>
    <property type="evidence" value="ECO:0007669"/>
    <property type="project" value="InterPro"/>
</dbReference>
<dbReference type="SUPFAM" id="SSF46785">
    <property type="entry name" value="Winged helix' DNA-binding domain"/>
    <property type="match status" value="1"/>
</dbReference>
<dbReference type="Proteomes" id="UP000010473">
    <property type="component" value="Chromosome"/>
</dbReference>
<keyword evidence="6" id="KW-1185">Reference proteome</keyword>
<dbReference type="OrthoDB" id="5242211at2"/>
<dbReference type="InterPro" id="IPR036390">
    <property type="entry name" value="WH_DNA-bd_sf"/>
</dbReference>
<dbReference type="Gene3D" id="2.60.120.10">
    <property type="entry name" value="Jelly Rolls"/>
    <property type="match status" value="1"/>
</dbReference>
<dbReference type="GO" id="GO:0003677">
    <property type="term" value="F:DNA binding"/>
    <property type="evidence" value="ECO:0007669"/>
    <property type="project" value="UniProtKB-KW"/>
</dbReference>
<keyword evidence="1" id="KW-0805">Transcription regulation</keyword>
<dbReference type="PROSITE" id="PS51063">
    <property type="entry name" value="HTH_CRP_2"/>
    <property type="match status" value="1"/>
</dbReference>
<dbReference type="SMART" id="SM00419">
    <property type="entry name" value="HTH_CRP"/>
    <property type="match status" value="1"/>
</dbReference>
<dbReference type="InterPro" id="IPR014710">
    <property type="entry name" value="RmlC-like_jellyroll"/>
</dbReference>
<evidence type="ECO:0000313" key="6">
    <source>
        <dbReference type="Proteomes" id="UP000010473"/>
    </source>
</evidence>
<proteinExistence type="predicted"/>
<dbReference type="eggNOG" id="COG0664">
    <property type="taxonomic scope" value="Bacteria"/>
</dbReference>
<dbReference type="EMBL" id="CP003653">
    <property type="protein sequence ID" value="AFZ37296.1"/>
    <property type="molecule type" value="Genomic_DNA"/>
</dbReference>
<dbReference type="STRING" id="111780.Sta7437_3809"/>
<dbReference type="RefSeq" id="WP_015194956.1">
    <property type="nucleotide sequence ID" value="NC_019748.1"/>
</dbReference>
<dbReference type="InterPro" id="IPR036388">
    <property type="entry name" value="WH-like_DNA-bd_sf"/>
</dbReference>
<keyword evidence="2" id="KW-0238">DNA-binding</keyword>
<feature type="domain" description="HTH crp-type" evidence="4">
    <location>
        <begin position="128"/>
        <end position="202"/>
    </location>
</feature>
<dbReference type="KEGG" id="scs:Sta7437_3809"/>
<dbReference type="SUPFAM" id="SSF51206">
    <property type="entry name" value="cAMP-binding domain-like"/>
    <property type="match status" value="1"/>
</dbReference>
<dbReference type="InterPro" id="IPR018490">
    <property type="entry name" value="cNMP-bd_dom_sf"/>
</dbReference>
<dbReference type="InterPro" id="IPR012318">
    <property type="entry name" value="HTH_CRP"/>
</dbReference>
<evidence type="ECO:0000256" key="2">
    <source>
        <dbReference type="ARBA" id="ARBA00023125"/>
    </source>
</evidence>